<reference evidence="2 3" key="2">
    <citation type="submission" date="2020-03" db="EMBL/GenBank/DDBJ databases">
        <authorList>
            <person name="Ichikawa N."/>
            <person name="Kimura A."/>
            <person name="Kitahashi Y."/>
            <person name="Uohara A."/>
        </authorList>
    </citation>
    <scope>NUCLEOTIDE SEQUENCE [LARGE SCALE GENOMIC DNA]</scope>
    <source>
        <strain evidence="2 3">NBRC 108639</strain>
    </source>
</reference>
<evidence type="ECO:0000256" key="1">
    <source>
        <dbReference type="SAM" id="MobiDB-lite"/>
    </source>
</evidence>
<dbReference type="EMBL" id="BLPF01000001">
    <property type="protein sequence ID" value="GFJ77497.1"/>
    <property type="molecule type" value="Genomic_DNA"/>
</dbReference>
<dbReference type="Proteomes" id="UP000482800">
    <property type="component" value="Unassembled WGS sequence"/>
</dbReference>
<feature type="region of interest" description="Disordered" evidence="1">
    <location>
        <begin position="229"/>
        <end position="315"/>
    </location>
</feature>
<name>A0A6V8K6X2_9ACTN</name>
<protein>
    <recommendedName>
        <fullName evidence="4">S-adenosyl methyltransferase</fullName>
    </recommendedName>
</protein>
<feature type="compositionally biased region" description="Basic and acidic residues" evidence="1">
    <location>
        <begin position="306"/>
        <end position="315"/>
    </location>
</feature>
<dbReference type="Gene3D" id="3.40.50.150">
    <property type="entry name" value="Vaccinia Virus protein VP39"/>
    <property type="match status" value="1"/>
</dbReference>
<dbReference type="InterPro" id="IPR006764">
    <property type="entry name" value="SAM_dep_MeTrfase_SAV2177_type"/>
</dbReference>
<gene>
    <name evidence="2" type="ORF">Phou_016770</name>
</gene>
<keyword evidence="3" id="KW-1185">Reference proteome</keyword>
<proteinExistence type="predicted"/>
<evidence type="ECO:0000313" key="3">
    <source>
        <dbReference type="Proteomes" id="UP000482800"/>
    </source>
</evidence>
<reference evidence="2 3" key="1">
    <citation type="submission" date="2020-03" db="EMBL/GenBank/DDBJ databases">
        <title>Whole genome shotgun sequence of Phytohabitans houttuyneae NBRC 108639.</title>
        <authorList>
            <person name="Komaki H."/>
            <person name="Tamura T."/>
        </authorList>
    </citation>
    <scope>NUCLEOTIDE SEQUENCE [LARGE SCALE GENOMIC DNA]</scope>
    <source>
        <strain evidence="2 3">NBRC 108639</strain>
    </source>
</reference>
<dbReference type="Pfam" id="PF04672">
    <property type="entry name" value="Methyltransf_19"/>
    <property type="match status" value="1"/>
</dbReference>
<dbReference type="PIRSF" id="PIRSF017393">
    <property type="entry name" value="MTase_SAV2177"/>
    <property type="match status" value="1"/>
</dbReference>
<evidence type="ECO:0008006" key="4">
    <source>
        <dbReference type="Google" id="ProtNLM"/>
    </source>
</evidence>
<evidence type="ECO:0000313" key="2">
    <source>
        <dbReference type="EMBL" id="GFJ77497.1"/>
    </source>
</evidence>
<dbReference type="InterPro" id="IPR029063">
    <property type="entry name" value="SAM-dependent_MTases_sf"/>
</dbReference>
<dbReference type="AlphaFoldDB" id="A0A6V8K6X2"/>
<sequence length="315" mass="33433">MARPPGDEVDVDRPNVARIYDYLLGGAHNFHADRAAAKHALAIAPAMVDAARGNRAFLRRAVQHALDDGVRQFLDLGSGISTVGNLRRIVHAADPHATVLHVDHDPVVAAHTRALLDDTNTAGIIHADLRDTDTILDHPETARLIDFHRPVAVLLVYVLHFLPDDPTSPVAALCQPLTTGSHLVISHATTTTPHAGSDAVQGLYAGTPTPLQPRSRRQIRALFTGFDLIHPHPDSTTPADLVPAAAWRPDPADTPPPTQSPYLSGLLAAAARKPSTAAAVPTGSRMPAAGASTCTPPPDPTAADRQQPDPRTSHR</sequence>
<organism evidence="2 3">
    <name type="scientific">Phytohabitans houttuyneae</name>
    <dbReference type="NCBI Taxonomy" id="1076126"/>
    <lineage>
        <taxon>Bacteria</taxon>
        <taxon>Bacillati</taxon>
        <taxon>Actinomycetota</taxon>
        <taxon>Actinomycetes</taxon>
        <taxon>Micromonosporales</taxon>
        <taxon>Micromonosporaceae</taxon>
    </lineage>
</organism>
<feature type="compositionally biased region" description="Low complexity" evidence="1">
    <location>
        <begin position="268"/>
        <end position="279"/>
    </location>
</feature>
<accession>A0A6V8K6X2</accession>
<dbReference type="SUPFAM" id="SSF53335">
    <property type="entry name" value="S-adenosyl-L-methionine-dependent methyltransferases"/>
    <property type="match status" value="1"/>
</dbReference>
<comment type="caution">
    <text evidence="2">The sequence shown here is derived from an EMBL/GenBank/DDBJ whole genome shotgun (WGS) entry which is preliminary data.</text>
</comment>
<dbReference type="RefSeq" id="WP_173054927.1">
    <property type="nucleotide sequence ID" value="NZ_BAABGO010000024.1"/>
</dbReference>